<evidence type="ECO:0000313" key="1">
    <source>
        <dbReference type="EMBL" id="KAJ8886988.1"/>
    </source>
</evidence>
<keyword evidence="2" id="KW-1185">Reference proteome</keyword>
<organism evidence="1 2">
    <name type="scientific">Dryococelus australis</name>
    <dbReference type="NCBI Taxonomy" id="614101"/>
    <lineage>
        <taxon>Eukaryota</taxon>
        <taxon>Metazoa</taxon>
        <taxon>Ecdysozoa</taxon>
        <taxon>Arthropoda</taxon>
        <taxon>Hexapoda</taxon>
        <taxon>Insecta</taxon>
        <taxon>Pterygota</taxon>
        <taxon>Neoptera</taxon>
        <taxon>Polyneoptera</taxon>
        <taxon>Phasmatodea</taxon>
        <taxon>Verophasmatodea</taxon>
        <taxon>Anareolatae</taxon>
        <taxon>Phasmatidae</taxon>
        <taxon>Eurycanthinae</taxon>
        <taxon>Dryococelus</taxon>
    </lineage>
</organism>
<protein>
    <submittedName>
        <fullName evidence="1">Uncharacterized protein</fullName>
    </submittedName>
</protein>
<reference evidence="1 2" key="1">
    <citation type="submission" date="2023-02" db="EMBL/GenBank/DDBJ databases">
        <title>LHISI_Scaffold_Assembly.</title>
        <authorList>
            <person name="Stuart O.P."/>
            <person name="Cleave R."/>
            <person name="Magrath M.J.L."/>
            <person name="Mikheyev A.S."/>
        </authorList>
    </citation>
    <scope>NUCLEOTIDE SEQUENCE [LARGE SCALE GENOMIC DNA]</scope>
    <source>
        <strain evidence="1">Daus_M_001</strain>
        <tissue evidence="1">Leg muscle</tissue>
    </source>
</reference>
<dbReference type="Proteomes" id="UP001159363">
    <property type="component" value="Chromosome X"/>
</dbReference>
<dbReference type="EMBL" id="JARBHB010000004">
    <property type="protein sequence ID" value="KAJ8886988.1"/>
    <property type="molecule type" value="Genomic_DNA"/>
</dbReference>
<proteinExistence type="predicted"/>
<accession>A0ABQ9HT07</accession>
<gene>
    <name evidence="1" type="ORF">PR048_013202</name>
</gene>
<sequence>MLPQIQNEIIGLRGDVIRDDDTTDMRAVTYQEKKQRSIGVRFFDEEKMMVREEFLGFVDASDKDTTGDPLWQERMAVFRKFYEKSIRERCIFTVLVTN</sequence>
<name>A0ABQ9HT07_9NEOP</name>
<comment type="caution">
    <text evidence="1">The sequence shown here is derived from an EMBL/GenBank/DDBJ whole genome shotgun (WGS) entry which is preliminary data.</text>
</comment>
<evidence type="ECO:0000313" key="2">
    <source>
        <dbReference type="Proteomes" id="UP001159363"/>
    </source>
</evidence>